<sequence>MAKVFSGMGTSHIPAVGAAIDHGKQGEDYWQGYFKGLEPARAWHAQNRPDVVIIVYNDHASAFSLEQISTFTIGVSDKFLPADEGYGPRKVPVVQGHPALAWHLVESLVLDEFDMAISNNMPVDHGLTVPLSVAYDAPAEWPVKVIPLCVNVIQYPQPTAKRCHDLGVAIRKAIHSYGEDINVSIWGTGGLSHQLQGERAGVINSDFDTVFMDNLVNDPIANTKLTHADFIREAGSEGIEMIMWNIMRGAMAPKVEELYRFYHVPVSNTAYGLQILKDSE</sequence>
<dbReference type="NCBIfam" id="NF009903">
    <property type="entry name" value="PRK13366.1"/>
    <property type="match status" value="1"/>
</dbReference>
<dbReference type="eggNOG" id="COG3384">
    <property type="taxonomic scope" value="Bacteria"/>
</dbReference>
<dbReference type="Proteomes" id="UP000007460">
    <property type="component" value="Chromosome"/>
</dbReference>
<gene>
    <name evidence="2" type="ordered locus">SAR116_0936</name>
</gene>
<evidence type="ECO:0000313" key="3">
    <source>
        <dbReference type="Proteomes" id="UP000007460"/>
    </source>
</evidence>
<dbReference type="AlphaFoldDB" id="D5BSD2"/>
<dbReference type="Gene3D" id="3.40.830.10">
    <property type="entry name" value="LigB-like"/>
    <property type="match status" value="1"/>
</dbReference>
<dbReference type="STRING" id="488538.SAR116_0936"/>
<proteinExistence type="predicted"/>
<evidence type="ECO:0000313" key="2">
    <source>
        <dbReference type="EMBL" id="ADE39179.1"/>
    </source>
</evidence>
<dbReference type="GO" id="GO:0008198">
    <property type="term" value="F:ferrous iron binding"/>
    <property type="evidence" value="ECO:0007669"/>
    <property type="project" value="InterPro"/>
</dbReference>
<dbReference type="Pfam" id="PF02900">
    <property type="entry name" value="LigB"/>
    <property type="match status" value="1"/>
</dbReference>
<dbReference type="GO" id="GO:0018579">
    <property type="term" value="F:protocatechuate 4,5-dioxygenase activity"/>
    <property type="evidence" value="ECO:0007669"/>
    <property type="project" value="UniProtKB-EC"/>
</dbReference>
<dbReference type="KEGG" id="apb:SAR116_0936"/>
<keyword evidence="2" id="KW-0560">Oxidoreductase</keyword>
<dbReference type="RefSeq" id="WP_013045808.1">
    <property type="nucleotide sequence ID" value="NC_014010.1"/>
</dbReference>
<feature type="domain" description="Extradiol ring-cleavage dioxygenase class III enzyme subunit B" evidence="1">
    <location>
        <begin position="8"/>
        <end position="270"/>
    </location>
</feature>
<dbReference type="OrthoDB" id="8673673at2"/>
<accession>D5BSD2</accession>
<reference evidence="2 3" key="1">
    <citation type="journal article" date="2010" name="J. Bacteriol.">
        <title>Complete genome sequence of "Candidatus Puniceispirillum marinum" IMCC1322, a representative of the SAR116 clade in the Alphaproteobacteria.</title>
        <authorList>
            <person name="Oh H.M."/>
            <person name="Kwon K.K."/>
            <person name="Kang I."/>
            <person name="Kang S.G."/>
            <person name="Lee J.H."/>
            <person name="Kim S.J."/>
            <person name="Cho J.C."/>
        </authorList>
    </citation>
    <scope>NUCLEOTIDE SEQUENCE [LARGE SCALE GENOMIC DNA]</scope>
    <source>
        <strain evidence="2 3">IMCC1322</strain>
    </source>
</reference>
<dbReference type="NCBIfam" id="NF009901">
    <property type="entry name" value="PRK13364.1"/>
    <property type="match status" value="1"/>
</dbReference>
<dbReference type="InterPro" id="IPR004183">
    <property type="entry name" value="Xdiol_dOase_suB"/>
</dbReference>
<name>D5BSD2_PUNMI</name>
<dbReference type="NCBIfam" id="NF009902">
    <property type="entry name" value="PRK13365.1"/>
    <property type="match status" value="1"/>
</dbReference>
<protein>
    <submittedName>
        <fullName evidence="2">Protocatechuate 4,5-dioxygenase</fullName>
        <ecNumber evidence="2">1.13.11.8</ecNumber>
    </submittedName>
</protein>
<keyword evidence="2" id="KW-0223">Dioxygenase</keyword>
<dbReference type="EC" id="1.13.11.8" evidence="2"/>
<dbReference type="SUPFAM" id="SSF53213">
    <property type="entry name" value="LigB-like"/>
    <property type="match status" value="1"/>
</dbReference>
<dbReference type="EMBL" id="CP001751">
    <property type="protein sequence ID" value="ADE39179.1"/>
    <property type="molecule type" value="Genomic_DNA"/>
</dbReference>
<keyword evidence="3" id="KW-1185">Reference proteome</keyword>
<dbReference type="HOGENOM" id="CLU_078149_1_0_5"/>
<organism evidence="2 3">
    <name type="scientific">Puniceispirillum marinum (strain IMCC1322)</name>
    <dbReference type="NCBI Taxonomy" id="488538"/>
    <lineage>
        <taxon>Bacteria</taxon>
        <taxon>Pseudomonadati</taxon>
        <taxon>Pseudomonadota</taxon>
        <taxon>Alphaproteobacteria</taxon>
        <taxon>Candidatus Puniceispirillales</taxon>
        <taxon>Candidatus Puniceispirillaceae</taxon>
        <taxon>Candidatus Puniceispirillum</taxon>
    </lineage>
</organism>
<evidence type="ECO:0000259" key="1">
    <source>
        <dbReference type="Pfam" id="PF02900"/>
    </source>
</evidence>